<feature type="transmembrane region" description="Helical" evidence="6">
    <location>
        <begin position="177"/>
        <end position="196"/>
    </location>
</feature>
<evidence type="ECO:0000256" key="6">
    <source>
        <dbReference type="SAM" id="Phobius"/>
    </source>
</evidence>
<name>A0ABM8FBK8_9GAMM</name>
<feature type="transmembrane region" description="Helical" evidence="6">
    <location>
        <begin position="137"/>
        <end position="157"/>
    </location>
</feature>
<sequence length="286" mass="31767">MSQRINQFYLIFKRYSHLTISRFKNSNLSQKAAQLTLSSLLAAVPILTIIAGILSFTPALEAMQSQLFGLIEQHLAPGSSEVMLPYLIKFAAQTKNLPIAGLIALFLTALLLLNSFESSVQSIWEIKKPRKLRERLLTYWAILTLGPIIFAASLSLYGTLISMQIHDSPVNAWINHLLELATIVLYFFMLLTLNFLTPNADVSIKWAAISALVGSIGLYLLNTIFGSFAQFFTSYQVVYGAFAAIPIFLVWLQSSWLIVLTSICLCATLHNIKSTSQQKNLASGQD</sequence>
<keyword evidence="8" id="KW-1185">Reference proteome</keyword>
<keyword evidence="4 6" id="KW-1133">Transmembrane helix</keyword>
<proteinExistence type="predicted"/>
<feature type="transmembrane region" description="Helical" evidence="6">
    <location>
        <begin position="208"/>
        <end position="232"/>
    </location>
</feature>
<keyword evidence="3 6" id="KW-0812">Transmembrane</keyword>
<dbReference type="PANTHER" id="PTHR30213:SF0">
    <property type="entry name" value="UPF0761 MEMBRANE PROTEIN YIHY"/>
    <property type="match status" value="1"/>
</dbReference>
<dbReference type="RefSeq" id="WP_265729205.1">
    <property type="nucleotide sequence ID" value="NZ_AP027271.1"/>
</dbReference>
<evidence type="ECO:0000313" key="8">
    <source>
        <dbReference type="Proteomes" id="UP001307608"/>
    </source>
</evidence>
<evidence type="ECO:0000256" key="2">
    <source>
        <dbReference type="ARBA" id="ARBA00022475"/>
    </source>
</evidence>
<evidence type="ECO:0000256" key="4">
    <source>
        <dbReference type="ARBA" id="ARBA00022989"/>
    </source>
</evidence>
<evidence type="ECO:0008006" key="9">
    <source>
        <dbReference type="Google" id="ProtNLM"/>
    </source>
</evidence>
<protein>
    <recommendedName>
        <fullName evidence="9">YihY family inner membrane protein</fullName>
    </recommendedName>
</protein>
<dbReference type="EMBL" id="AP027271">
    <property type="protein sequence ID" value="BDX02461.1"/>
    <property type="molecule type" value="Genomic_DNA"/>
</dbReference>
<evidence type="ECO:0000256" key="3">
    <source>
        <dbReference type="ARBA" id="ARBA00022692"/>
    </source>
</evidence>
<evidence type="ECO:0000313" key="7">
    <source>
        <dbReference type="EMBL" id="BDX02461.1"/>
    </source>
</evidence>
<dbReference type="PANTHER" id="PTHR30213">
    <property type="entry name" value="INNER MEMBRANE PROTEIN YHJD"/>
    <property type="match status" value="1"/>
</dbReference>
<organism evidence="7 8">
    <name type="scientific">Marinomonas pontica</name>
    <dbReference type="NCBI Taxonomy" id="264739"/>
    <lineage>
        <taxon>Bacteria</taxon>
        <taxon>Pseudomonadati</taxon>
        <taxon>Pseudomonadota</taxon>
        <taxon>Gammaproteobacteria</taxon>
        <taxon>Oceanospirillales</taxon>
        <taxon>Oceanospirillaceae</taxon>
        <taxon>Marinomonas</taxon>
    </lineage>
</organism>
<accession>A0ABM8FBK8</accession>
<dbReference type="Pfam" id="PF03631">
    <property type="entry name" value="Virul_fac_BrkB"/>
    <property type="match status" value="1"/>
</dbReference>
<dbReference type="PIRSF" id="PIRSF035875">
    <property type="entry name" value="RNase_BN"/>
    <property type="match status" value="1"/>
</dbReference>
<keyword evidence="5 6" id="KW-0472">Membrane</keyword>
<dbReference type="Proteomes" id="UP001307608">
    <property type="component" value="Chromosome"/>
</dbReference>
<feature type="transmembrane region" description="Helical" evidence="6">
    <location>
        <begin position="238"/>
        <end position="269"/>
    </location>
</feature>
<gene>
    <name evidence="7" type="ORF">MACH16_12090</name>
</gene>
<reference evidence="7 8" key="1">
    <citation type="submission" date="2023-01" db="EMBL/GenBank/DDBJ databases">
        <title>Complete genome sequence of Marinomonas pontica strain 200518_36.</title>
        <authorList>
            <person name="Ueki S."/>
            <person name="Gajardo G."/>
            <person name="Maruyama F."/>
        </authorList>
    </citation>
    <scope>NUCLEOTIDE SEQUENCE [LARGE SCALE GENOMIC DNA]</scope>
    <source>
        <strain evidence="7 8">200518_36</strain>
    </source>
</reference>
<feature type="transmembrane region" description="Helical" evidence="6">
    <location>
        <begin position="32"/>
        <end position="56"/>
    </location>
</feature>
<evidence type="ECO:0000256" key="5">
    <source>
        <dbReference type="ARBA" id="ARBA00023136"/>
    </source>
</evidence>
<dbReference type="NCBIfam" id="TIGR00765">
    <property type="entry name" value="yihY_not_rbn"/>
    <property type="match status" value="1"/>
</dbReference>
<dbReference type="InterPro" id="IPR017039">
    <property type="entry name" value="Virul_fac_BrkB"/>
</dbReference>
<feature type="transmembrane region" description="Helical" evidence="6">
    <location>
        <begin position="97"/>
        <end position="116"/>
    </location>
</feature>
<evidence type="ECO:0000256" key="1">
    <source>
        <dbReference type="ARBA" id="ARBA00004651"/>
    </source>
</evidence>
<comment type="subcellular location">
    <subcellularLocation>
        <location evidence="1">Cell membrane</location>
        <topology evidence="1">Multi-pass membrane protein</topology>
    </subcellularLocation>
</comment>
<keyword evidence="2" id="KW-1003">Cell membrane</keyword>